<keyword evidence="4" id="KW-0233">DNA recombination</keyword>
<evidence type="ECO:0000313" key="8">
    <source>
        <dbReference type="Proteomes" id="UP000433575"/>
    </source>
</evidence>
<dbReference type="EMBL" id="WKPI01000045">
    <property type="protein sequence ID" value="MSC34814.1"/>
    <property type="molecule type" value="Genomic_DNA"/>
</dbReference>
<dbReference type="GO" id="GO:0006310">
    <property type="term" value="P:DNA recombination"/>
    <property type="evidence" value="ECO:0007669"/>
    <property type="project" value="UniProtKB-KW"/>
</dbReference>
<dbReference type="InterPro" id="IPR013762">
    <property type="entry name" value="Integrase-like_cat_sf"/>
</dbReference>
<dbReference type="RefSeq" id="WP_154240420.1">
    <property type="nucleotide sequence ID" value="NZ_WKPI01000045.1"/>
</dbReference>
<dbReference type="InterPro" id="IPR011010">
    <property type="entry name" value="DNA_brk_join_enz"/>
</dbReference>
<dbReference type="Gene3D" id="1.10.443.10">
    <property type="entry name" value="Intergrase catalytic core"/>
    <property type="match status" value="1"/>
</dbReference>
<evidence type="ECO:0000259" key="5">
    <source>
        <dbReference type="PROSITE" id="PS51898"/>
    </source>
</evidence>
<dbReference type="EMBL" id="WKPJ01000042">
    <property type="protein sequence ID" value="MSA91043.1"/>
    <property type="molecule type" value="Genomic_DNA"/>
</dbReference>
<evidence type="ECO:0000313" key="6">
    <source>
        <dbReference type="EMBL" id="MSA91043.1"/>
    </source>
</evidence>
<reference evidence="8 9" key="1">
    <citation type="journal article" date="2019" name="Nat. Med.">
        <title>A library of human gut bacterial isolates paired with longitudinal multiomics data enables mechanistic microbiome research.</title>
        <authorList>
            <person name="Poyet M."/>
            <person name="Groussin M."/>
            <person name="Gibbons S.M."/>
            <person name="Avila-Pacheco J."/>
            <person name="Jiang X."/>
            <person name="Kearney S.M."/>
            <person name="Perrotta A.R."/>
            <person name="Berdy B."/>
            <person name="Zhao S."/>
            <person name="Lieberman T.D."/>
            <person name="Swanson P.K."/>
            <person name="Smith M."/>
            <person name="Roesemann S."/>
            <person name="Alexander J.E."/>
            <person name="Rich S.A."/>
            <person name="Livny J."/>
            <person name="Vlamakis H."/>
            <person name="Clish C."/>
            <person name="Bullock K."/>
            <person name="Deik A."/>
            <person name="Scott J."/>
            <person name="Pierce K.A."/>
            <person name="Xavier R.J."/>
            <person name="Alm E.J."/>
        </authorList>
    </citation>
    <scope>NUCLEOTIDE SEQUENCE [LARGE SCALE GENOMIC DNA]</scope>
    <source>
        <strain evidence="6 8">BIOML-A4</strain>
        <strain evidence="7 9">BIOML-A5</strain>
    </source>
</reference>
<protein>
    <submittedName>
        <fullName evidence="6">Tyrosine-type recombinase/integrase</fullName>
    </submittedName>
</protein>
<organism evidence="6 8">
    <name type="scientific">Holdemania massiliensis</name>
    <dbReference type="NCBI Taxonomy" id="1468449"/>
    <lineage>
        <taxon>Bacteria</taxon>
        <taxon>Bacillati</taxon>
        <taxon>Bacillota</taxon>
        <taxon>Erysipelotrichia</taxon>
        <taxon>Erysipelotrichales</taxon>
        <taxon>Erysipelotrichaceae</taxon>
        <taxon>Holdemania</taxon>
    </lineage>
</organism>
<accession>A0A6N7SAX1</accession>
<dbReference type="SUPFAM" id="SSF56349">
    <property type="entry name" value="DNA breaking-rejoining enzymes"/>
    <property type="match status" value="1"/>
</dbReference>
<evidence type="ECO:0000256" key="1">
    <source>
        <dbReference type="ARBA" id="ARBA00008857"/>
    </source>
</evidence>
<dbReference type="GO" id="GO:0015074">
    <property type="term" value="P:DNA integration"/>
    <property type="evidence" value="ECO:0007669"/>
    <property type="project" value="UniProtKB-KW"/>
</dbReference>
<keyword evidence="2" id="KW-0229">DNA integration</keyword>
<dbReference type="Gene3D" id="1.10.150.130">
    <property type="match status" value="1"/>
</dbReference>
<dbReference type="Pfam" id="PF00589">
    <property type="entry name" value="Phage_integrase"/>
    <property type="match status" value="1"/>
</dbReference>
<dbReference type="InterPro" id="IPR050090">
    <property type="entry name" value="Tyrosine_recombinase_XerCD"/>
</dbReference>
<dbReference type="OrthoDB" id="9803188at2"/>
<dbReference type="InterPro" id="IPR002104">
    <property type="entry name" value="Integrase_catalytic"/>
</dbReference>
<dbReference type="PROSITE" id="PS51898">
    <property type="entry name" value="TYR_RECOMBINASE"/>
    <property type="match status" value="1"/>
</dbReference>
<name>A0A6N7SAX1_9FIRM</name>
<dbReference type="PANTHER" id="PTHR30349">
    <property type="entry name" value="PHAGE INTEGRASE-RELATED"/>
    <property type="match status" value="1"/>
</dbReference>
<sequence>MAVNKTSDGIWYYKVDWKDSRGKQHQTKKQSKKWRRSDAQKAERKFILSLDNSDQIALEMTYGELYELYKSSKKEELKERSFNTYDDRQKTFILPKFKDIPLSLITKRTTSDWQNWLMKQRTPKGQPYTNNYLKVVQSCFKAVLSWGVDEGYLKESPFRKKNMLRKGEKKKEMNFWTPEEFEQFYNCIEDLQDQVTFRILFWCGLRKGELIGLNIEDYDPKVKTIDINKQWDTRNKKMTPPKNERGYRTISVDAETARLIENLIAYYKRCVSYRPDAPLISFTKRLPAQTLDNHKDKYIKLARVKEIRIHDFRHSHASYLINQGFDPIDIAARLGHTVKETLDRYGHLYPDRQQKMAQNIDQNHKIKKNRTLFVHFENEGIKKALN</sequence>
<keyword evidence="3" id="KW-0238">DNA-binding</keyword>
<evidence type="ECO:0000256" key="2">
    <source>
        <dbReference type="ARBA" id="ARBA00022908"/>
    </source>
</evidence>
<dbReference type="GO" id="GO:0003677">
    <property type="term" value="F:DNA binding"/>
    <property type="evidence" value="ECO:0007669"/>
    <property type="project" value="UniProtKB-KW"/>
</dbReference>
<evidence type="ECO:0000256" key="3">
    <source>
        <dbReference type="ARBA" id="ARBA00023125"/>
    </source>
</evidence>
<evidence type="ECO:0000256" key="4">
    <source>
        <dbReference type="ARBA" id="ARBA00023172"/>
    </source>
</evidence>
<gene>
    <name evidence="7" type="ORF">GKD88_16940</name>
    <name evidence="6" type="ORF">GKE08_17060</name>
</gene>
<dbReference type="Proteomes" id="UP000433575">
    <property type="component" value="Unassembled WGS sequence"/>
</dbReference>
<keyword evidence="9" id="KW-1185">Reference proteome</keyword>
<dbReference type="Pfam" id="PF14659">
    <property type="entry name" value="Phage_int_SAM_3"/>
    <property type="match status" value="1"/>
</dbReference>
<feature type="domain" description="Tyr recombinase" evidence="5">
    <location>
        <begin position="171"/>
        <end position="358"/>
    </location>
</feature>
<dbReference type="CDD" id="cd01189">
    <property type="entry name" value="INT_ICEBs1_C_like"/>
    <property type="match status" value="1"/>
</dbReference>
<dbReference type="Proteomes" id="UP000480929">
    <property type="component" value="Unassembled WGS sequence"/>
</dbReference>
<dbReference type="InterPro" id="IPR004107">
    <property type="entry name" value="Integrase_SAM-like_N"/>
</dbReference>
<comment type="similarity">
    <text evidence="1">Belongs to the 'phage' integrase family.</text>
</comment>
<dbReference type="AlphaFoldDB" id="A0A6N7SAX1"/>
<dbReference type="InterPro" id="IPR010998">
    <property type="entry name" value="Integrase_recombinase_N"/>
</dbReference>
<proteinExistence type="inferred from homology"/>
<evidence type="ECO:0000313" key="7">
    <source>
        <dbReference type="EMBL" id="MSC34814.1"/>
    </source>
</evidence>
<evidence type="ECO:0000313" key="9">
    <source>
        <dbReference type="Proteomes" id="UP000480929"/>
    </source>
</evidence>
<comment type="caution">
    <text evidence="6">The sequence shown here is derived from an EMBL/GenBank/DDBJ whole genome shotgun (WGS) entry which is preliminary data.</text>
</comment>
<dbReference type="PANTHER" id="PTHR30349:SF64">
    <property type="entry name" value="PROPHAGE INTEGRASE INTD-RELATED"/>
    <property type="match status" value="1"/>
</dbReference>